<name>A0A365N4W5_GIBIN</name>
<feature type="region of interest" description="Disordered" evidence="1">
    <location>
        <begin position="160"/>
        <end position="201"/>
    </location>
</feature>
<dbReference type="Proteomes" id="UP000251714">
    <property type="component" value="Unassembled WGS sequence"/>
</dbReference>
<evidence type="ECO:0000313" key="2">
    <source>
        <dbReference type="EMBL" id="RBA15837.1"/>
    </source>
</evidence>
<reference evidence="2 3" key="1">
    <citation type="submission" date="2017-12" db="EMBL/GenBank/DDBJ databases">
        <title>Genome sequence of the mycotoxigenic crop pathogen Fusarium proliferatum, strain ITEM 2341 from Date Palm.</title>
        <authorList>
            <person name="Almiman B.F."/>
            <person name="Shittu T.A."/>
            <person name="Muthumeenakshi S."/>
            <person name="Baroncelli R."/>
            <person name="Sreenivasaprasada S."/>
        </authorList>
    </citation>
    <scope>NUCLEOTIDE SEQUENCE [LARGE SCALE GENOMIC DNA]</scope>
    <source>
        <strain evidence="2 3">ITEM 2341</strain>
    </source>
</reference>
<sequence length="201" mass="22417">MSSQNPNPLVKGLATIHEALGRLGYRLQEIVTPNRKQTTMPVLSPHHSDSDLRLRSDPAISEMRRHSLTLEDNTASHGSLEAAHPASSAGPRTILDRRWAQGRDVPTLLIDTQILTRMDFEYEMTQGTNQGYQVRQVTRECGDRLAPVTNMSVFQSHNTMVSAHPHDNGHKRKRPRSDDDELAEAGTDYVSGTKRAKLSNS</sequence>
<accession>A0A365N4W5</accession>
<organism evidence="2 3">
    <name type="scientific">Gibberella intermedia</name>
    <name type="common">Bulb rot disease fungus</name>
    <name type="synonym">Fusarium proliferatum</name>
    <dbReference type="NCBI Taxonomy" id="948311"/>
    <lineage>
        <taxon>Eukaryota</taxon>
        <taxon>Fungi</taxon>
        <taxon>Dikarya</taxon>
        <taxon>Ascomycota</taxon>
        <taxon>Pezizomycotina</taxon>
        <taxon>Sordariomycetes</taxon>
        <taxon>Hypocreomycetidae</taxon>
        <taxon>Hypocreales</taxon>
        <taxon>Nectriaceae</taxon>
        <taxon>Fusarium</taxon>
        <taxon>Fusarium fujikuroi species complex</taxon>
    </lineage>
</organism>
<evidence type="ECO:0000313" key="3">
    <source>
        <dbReference type="Proteomes" id="UP000251714"/>
    </source>
</evidence>
<proteinExistence type="predicted"/>
<dbReference type="AlphaFoldDB" id="A0A365N4W5"/>
<dbReference type="EMBL" id="PKMI01000020">
    <property type="protein sequence ID" value="RBA15837.1"/>
    <property type="molecule type" value="Genomic_DNA"/>
</dbReference>
<protein>
    <submittedName>
        <fullName evidence="2">Uncharacterized protein</fullName>
    </submittedName>
</protein>
<evidence type="ECO:0000256" key="1">
    <source>
        <dbReference type="SAM" id="MobiDB-lite"/>
    </source>
</evidence>
<gene>
    <name evidence="2" type="ORF">FPRO05_12058</name>
</gene>
<comment type="caution">
    <text evidence="2">The sequence shown here is derived from an EMBL/GenBank/DDBJ whole genome shotgun (WGS) entry which is preliminary data.</text>
</comment>